<evidence type="ECO:0000313" key="3">
    <source>
        <dbReference type="Ensembl" id="ENSNMLP00000002260.1"/>
    </source>
</evidence>
<organism evidence="3 4">
    <name type="scientific">Neogobius melanostomus</name>
    <name type="common">round goby</name>
    <dbReference type="NCBI Taxonomy" id="47308"/>
    <lineage>
        <taxon>Eukaryota</taxon>
        <taxon>Metazoa</taxon>
        <taxon>Chordata</taxon>
        <taxon>Craniata</taxon>
        <taxon>Vertebrata</taxon>
        <taxon>Euteleostomi</taxon>
        <taxon>Actinopterygii</taxon>
        <taxon>Neopterygii</taxon>
        <taxon>Teleostei</taxon>
        <taxon>Neoteleostei</taxon>
        <taxon>Acanthomorphata</taxon>
        <taxon>Gobiaria</taxon>
        <taxon>Gobiiformes</taxon>
        <taxon>Gobioidei</taxon>
        <taxon>Gobiidae</taxon>
        <taxon>Benthophilinae</taxon>
        <taxon>Neogobiini</taxon>
        <taxon>Neogobius</taxon>
    </lineage>
</organism>
<evidence type="ECO:0008006" key="5">
    <source>
        <dbReference type="Google" id="ProtNLM"/>
    </source>
</evidence>
<dbReference type="PANTHER" id="PTHR10837:SF8">
    <property type="entry name" value="PROTEIN-ARGININE DEIMINASE"/>
    <property type="match status" value="1"/>
</dbReference>
<dbReference type="FunFam" id="2.60.40.1700:FF:000001">
    <property type="entry name" value="Protein-arginine deiminase type-2"/>
    <property type="match status" value="1"/>
</dbReference>
<dbReference type="Proteomes" id="UP000694523">
    <property type="component" value="Unplaced"/>
</dbReference>
<accession>A0A8C6WF41</accession>
<protein>
    <recommendedName>
        <fullName evidence="5">Protein-arginine deiminase</fullName>
    </recommendedName>
</protein>
<dbReference type="GO" id="GO:0004668">
    <property type="term" value="F:protein-arginine deiminase activity"/>
    <property type="evidence" value="ECO:0007669"/>
    <property type="project" value="InterPro"/>
</dbReference>
<reference evidence="3" key="1">
    <citation type="submission" date="2025-08" db="UniProtKB">
        <authorList>
            <consortium name="Ensembl"/>
        </authorList>
    </citation>
    <scope>IDENTIFICATION</scope>
</reference>
<dbReference type="GO" id="GO:0005737">
    <property type="term" value="C:cytoplasm"/>
    <property type="evidence" value="ECO:0007669"/>
    <property type="project" value="InterPro"/>
</dbReference>
<dbReference type="Ensembl" id="ENSNMLT00000002609.1">
    <property type="protein sequence ID" value="ENSNMLP00000002260.1"/>
    <property type="gene ID" value="ENSNMLG00000001683.1"/>
</dbReference>
<dbReference type="GO" id="GO:0005509">
    <property type="term" value="F:calcium ion binding"/>
    <property type="evidence" value="ECO:0007669"/>
    <property type="project" value="InterPro"/>
</dbReference>
<dbReference type="InterPro" id="IPR013733">
    <property type="entry name" value="Prot_Arg_deaminase_cen_dom"/>
</dbReference>
<dbReference type="GO" id="GO:0005634">
    <property type="term" value="C:nucleus"/>
    <property type="evidence" value="ECO:0007669"/>
    <property type="project" value="TreeGrafter"/>
</dbReference>
<dbReference type="SUPFAM" id="SSF55909">
    <property type="entry name" value="Pentein"/>
    <property type="match status" value="1"/>
</dbReference>
<dbReference type="SUPFAM" id="SSF110083">
    <property type="entry name" value="Peptidylarginine deiminase Pad4, middle domain"/>
    <property type="match status" value="1"/>
</dbReference>
<name>A0A8C6WF41_9GOBI</name>
<dbReference type="AlphaFoldDB" id="A0A8C6WF41"/>
<dbReference type="Gene3D" id="2.60.40.1700">
    <property type="entry name" value="Protein-arginine deiminase, central domain"/>
    <property type="match status" value="1"/>
</dbReference>
<dbReference type="PANTHER" id="PTHR10837">
    <property type="entry name" value="PEPTIDYLARGININE DEIMINASE"/>
    <property type="match status" value="1"/>
</dbReference>
<dbReference type="InterPro" id="IPR004303">
    <property type="entry name" value="PAD"/>
</dbReference>
<evidence type="ECO:0000259" key="2">
    <source>
        <dbReference type="Pfam" id="PF08527"/>
    </source>
</evidence>
<evidence type="ECO:0000259" key="1">
    <source>
        <dbReference type="Pfam" id="PF03068"/>
    </source>
</evidence>
<dbReference type="InterPro" id="IPR013530">
    <property type="entry name" value="PAD_C"/>
</dbReference>
<dbReference type="InterPro" id="IPR036556">
    <property type="entry name" value="PAD_central_sf"/>
</dbReference>
<feature type="domain" description="Protein-arginine deiminase C-terminal" evidence="1">
    <location>
        <begin position="238"/>
        <end position="406"/>
    </location>
</feature>
<reference evidence="3" key="2">
    <citation type="submission" date="2025-09" db="UniProtKB">
        <authorList>
            <consortium name="Ensembl"/>
        </authorList>
    </citation>
    <scope>IDENTIFICATION</scope>
</reference>
<dbReference type="Pfam" id="PF08527">
    <property type="entry name" value="PAD_M"/>
    <property type="match status" value="1"/>
</dbReference>
<proteinExistence type="predicted"/>
<evidence type="ECO:0000313" key="4">
    <source>
        <dbReference type="Proteomes" id="UP000694523"/>
    </source>
</evidence>
<sequence length="593" mass="66708">MPQNRTLTVDFNGGTTEVLYVVGTQLTINLYRYRPGSSCLMISQMPFLHMNKTTYVPYSIDISSDCLTEISLDVDADRDGVVEKNNPNKASWKWGPGGHGAILLVNCDCDSGKRPDNEKNYVDLKDMSQMVLRTVGPKELPKGHKLMLHMSAPDAAGARVYNKLHETKMYFTYFNLGVLLAEGYCLLMLDSGILAQETAYTKETIFYVEGVKFADKDFAGLVRIHVSLLQPGTRETPIYTDTVQFKMAPWIMTPNLQAPVKVYVCSTHDNAKFLDGMKTLVGTVGCELHVITETVNRGDRWIQDEMEFGYVHAPHKTFPVVLDSPRDRALDNFPYNELLGPDFGYVTFNPPRDEVNSLESFGNLEVSPPVTVNGKSYPLGRIIIGGAFPFQTDGRNMSSVTQNFLRSVPVLCGFRLLLASPHAAYKLFQGLQETGHGQAKFFEGHECLYVKITMYTDDTVTDVLFSQTCIDWNRDRLKNELELDEDDIVDIPVLFKSAEYKSFKTGKGAVSYYPDTVNMIVLGKNLGIAKPFGPKVDGKCAVEKEVVRLLEPLGLICNFIDDFTTYHLYLGDVHCGSNVRRKAFNFKWWEMEM</sequence>
<keyword evidence="4" id="KW-1185">Reference proteome</keyword>
<dbReference type="Pfam" id="PF03068">
    <property type="entry name" value="PAD"/>
    <property type="match status" value="2"/>
</dbReference>
<dbReference type="Gene3D" id="3.75.10.10">
    <property type="entry name" value="L-arginine/glycine Amidinotransferase, Chain A"/>
    <property type="match status" value="2"/>
</dbReference>
<feature type="domain" description="Protein-arginine deiminase C-terminal" evidence="1">
    <location>
        <begin position="413"/>
        <end position="590"/>
    </location>
</feature>
<feature type="domain" description="Protein-arginine deiminase (PAD) central" evidence="2">
    <location>
        <begin position="69"/>
        <end position="230"/>
    </location>
</feature>